<evidence type="ECO:0000259" key="3">
    <source>
        <dbReference type="PROSITE" id="PS50011"/>
    </source>
</evidence>
<dbReference type="PANTHER" id="PTHR24418">
    <property type="entry name" value="TYROSINE-PROTEIN KINASE"/>
    <property type="match status" value="1"/>
</dbReference>
<dbReference type="Pfam" id="PF07714">
    <property type="entry name" value="PK_Tyr_Ser-Thr"/>
    <property type="match status" value="1"/>
</dbReference>
<dbReference type="InterPro" id="IPR001245">
    <property type="entry name" value="Ser-Thr/Tyr_kinase_cat_dom"/>
</dbReference>
<keyword evidence="2" id="KW-0067">ATP-binding</keyword>
<dbReference type="AlphaFoldDB" id="A0A9W6U1X7"/>
<protein>
    <submittedName>
        <fullName evidence="4">Unnamed protein product</fullName>
    </submittedName>
</protein>
<dbReference type="Proteomes" id="UP001165083">
    <property type="component" value="Unassembled WGS sequence"/>
</dbReference>
<dbReference type="OrthoDB" id="106772at2759"/>
<proteinExistence type="predicted"/>
<evidence type="ECO:0000313" key="4">
    <source>
        <dbReference type="EMBL" id="GMF23627.1"/>
    </source>
</evidence>
<dbReference type="InterPro" id="IPR011009">
    <property type="entry name" value="Kinase-like_dom_sf"/>
</dbReference>
<keyword evidence="5" id="KW-1185">Reference proteome</keyword>
<organism evidence="4 5">
    <name type="scientific">Phytophthora lilii</name>
    <dbReference type="NCBI Taxonomy" id="2077276"/>
    <lineage>
        <taxon>Eukaryota</taxon>
        <taxon>Sar</taxon>
        <taxon>Stramenopiles</taxon>
        <taxon>Oomycota</taxon>
        <taxon>Peronosporomycetes</taxon>
        <taxon>Peronosporales</taxon>
        <taxon>Peronosporaceae</taxon>
        <taxon>Phytophthora</taxon>
    </lineage>
</organism>
<evidence type="ECO:0000256" key="2">
    <source>
        <dbReference type="ARBA" id="ARBA00022840"/>
    </source>
</evidence>
<dbReference type="SUPFAM" id="SSF56112">
    <property type="entry name" value="Protein kinase-like (PK-like)"/>
    <property type="match status" value="1"/>
</dbReference>
<evidence type="ECO:0000313" key="5">
    <source>
        <dbReference type="Proteomes" id="UP001165083"/>
    </source>
</evidence>
<sequence>MSASMSWYWFAGSLGTSPAMHTPQRAKTMIMFQHEVDIWFRLSHPHVVRLFSDCHIGKPFFVCEYATNGTLVSYLRKHPNEIWAKLHEAALGVQYLHSRGFVHCDLKGNNIVIGSDMKAKVTNFGLSVYATGRYESKISDASHWVAPECFIYENAQPTFASDIYSLGMCIVEALRVVGLEETRENFVFLGELLTAML</sequence>
<dbReference type="SMART" id="SM00220">
    <property type="entry name" value="S_TKc"/>
    <property type="match status" value="1"/>
</dbReference>
<dbReference type="GO" id="GO:0005524">
    <property type="term" value="F:ATP binding"/>
    <property type="evidence" value="ECO:0007669"/>
    <property type="project" value="UniProtKB-KW"/>
</dbReference>
<comment type="caution">
    <text evidence="4">The sequence shown here is derived from an EMBL/GenBank/DDBJ whole genome shotgun (WGS) entry which is preliminary data.</text>
</comment>
<evidence type="ECO:0000256" key="1">
    <source>
        <dbReference type="ARBA" id="ARBA00022741"/>
    </source>
</evidence>
<dbReference type="PROSITE" id="PS50011">
    <property type="entry name" value="PROTEIN_KINASE_DOM"/>
    <property type="match status" value="1"/>
</dbReference>
<dbReference type="InterPro" id="IPR008271">
    <property type="entry name" value="Ser/Thr_kinase_AS"/>
</dbReference>
<reference evidence="4" key="1">
    <citation type="submission" date="2023-04" db="EMBL/GenBank/DDBJ databases">
        <title>Phytophthora lilii NBRC 32176.</title>
        <authorList>
            <person name="Ichikawa N."/>
            <person name="Sato H."/>
            <person name="Tonouchi N."/>
        </authorList>
    </citation>
    <scope>NUCLEOTIDE SEQUENCE</scope>
    <source>
        <strain evidence="4">NBRC 32176</strain>
    </source>
</reference>
<keyword evidence="1" id="KW-0547">Nucleotide-binding</keyword>
<dbReference type="EMBL" id="BSXW01000482">
    <property type="protein sequence ID" value="GMF23627.1"/>
    <property type="molecule type" value="Genomic_DNA"/>
</dbReference>
<gene>
    <name evidence="4" type="ORF">Plil01_000956500</name>
</gene>
<accession>A0A9W6U1X7</accession>
<name>A0A9W6U1X7_9STRA</name>
<dbReference type="PROSITE" id="PS00108">
    <property type="entry name" value="PROTEIN_KINASE_ST"/>
    <property type="match status" value="1"/>
</dbReference>
<dbReference type="Gene3D" id="1.10.510.10">
    <property type="entry name" value="Transferase(Phosphotransferase) domain 1"/>
    <property type="match status" value="1"/>
</dbReference>
<dbReference type="InterPro" id="IPR050198">
    <property type="entry name" value="Non-receptor_tyrosine_kinases"/>
</dbReference>
<feature type="domain" description="Protein kinase" evidence="3">
    <location>
        <begin position="1"/>
        <end position="197"/>
    </location>
</feature>
<dbReference type="InterPro" id="IPR000719">
    <property type="entry name" value="Prot_kinase_dom"/>
</dbReference>
<dbReference type="GO" id="GO:0004672">
    <property type="term" value="F:protein kinase activity"/>
    <property type="evidence" value="ECO:0007669"/>
    <property type="project" value="InterPro"/>
</dbReference>